<proteinExistence type="predicted"/>
<dbReference type="EMBL" id="PTJE01000001">
    <property type="protein sequence ID" value="PPK96832.1"/>
    <property type="molecule type" value="Genomic_DNA"/>
</dbReference>
<gene>
    <name evidence="1" type="ORF">LY01_00657</name>
</gene>
<dbReference type="RefSeq" id="WP_104514366.1">
    <property type="nucleotide sequence ID" value="NZ_MQVW01000027.1"/>
</dbReference>
<reference evidence="1 2" key="1">
    <citation type="submission" date="2018-02" db="EMBL/GenBank/DDBJ databases">
        <title>Genomic Encyclopedia of Archaeal and Bacterial Type Strains, Phase II (KMG-II): from individual species to whole genera.</title>
        <authorList>
            <person name="Goeker M."/>
        </authorList>
    </citation>
    <scope>NUCLEOTIDE SEQUENCE [LARGE SCALE GENOMIC DNA]</scope>
    <source>
        <strain evidence="1 2">DSM 16809</strain>
    </source>
</reference>
<organism evidence="1 2">
    <name type="scientific">Nonlabens xylanidelens</name>
    <dbReference type="NCBI Taxonomy" id="191564"/>
    <lineage>
        <taxon>Bacteria</taxon>
        <taxon>Pseudomonadati</taxon>
        <taxon>Bacteroidota</taxon>
        <taxon>Flavobacteriia</taxon>
        <taxon>Flavobacteriales</taxon>
        <taxon>Flavobacteriaceae</taxon>
        <taxon>Nonlabens</taxon>
    </lineage>
</organism>
<dbReference type="Pfam" id="PF20113">
    <property type="entry name" value="DUF6503"/>
    <property type="match status" value="1"/>
</dbReference>
<dbReference type="Proteomes" id="UP000239002">
    <property type="component" value="Unassembled WGS sequence"/>
</dbReference>
<protein>
    <recommendedName>
        <fullName evidence="3">Threonine synthase</fullName>
    </recommendedName>
</protein>
<dbReference type="InterPro" id="IPR045444">
    <property type="entry name" value="DUF6503"/>
</dbReference>
<sequence length="264" mass="29890">MKKIILALFVATLMVSCKTEEKKEVSVEKETVVEKTMVDLSRYPQGLKDVLAAHGGLQKWSEMRSLTYSLDETETIADVQTRDIVVKSPTHTIGSLDGKVWIAQDSAYFPEARAKFYHNLMFYFYSMPFLLADSGIVYEDVEPLEFDGVTYPGIKVGFEAAVGDSPDDNYLMYYHPETKKMTWLAYTVTAGNRGKSDKFNFVNYNEWNEVNGLLLPTQLTWYKVENNKPTVPAGKVREFKSIDIDGGNMDTATYAKPENGVYVD</sequence>
<dbReference type="AlphaFoldDB" id="A0A2S6IRD7"/>
<evidence type="ECO:0008006" key="3">
    <source>
        <dbReference type="Google" id="ProtNLM"/>
    </source>
</evidence>
<keyword evidence="2" id="KW-1185">Reference proteome</keyword>
<accession>A0A2S6IRD7</accession>
<evidence type="ECO:0000313" key="2">
    <source>
        <dbReference type="Proteomes" id="UP000239002"/>
    </source>
</evidence>
<name>A0A2S6IRD7_9FLAO</name>
<evidence type="ECO:0000313" key="1">
    <source>
        <dbReference type="EMBL" id="PPK96832.1"/>
    </source>
</evidence>
<comment type="caution">
    <text evidence="1">The sequence shown here is derived from an EMBL/GenBank/DDBJ whole genome shotgun (WGS) entry which is preliminary data.</text>
</comment>
<dbReference type="PROSITE" id="PS51257">
    <property type="entry name" value="PROKAR_LIPOPROTEIN"/>
    <property type="match status" value="1"/>
</dbReference>
<dbReference type="OrthoDB" id="282859at2"/>